<gene>
    <name evidence="3" type="ORF">J8H85_16520</name>
</gene>
<dbReference type="RefSeq" id="WP_209656460.1">
    <property type="nucleotide sequence ID" value="NZ_JAGJCB010000023.1"/>
</dbReference>
<feature type="transmembrane region" description="Helical" evidence="1">
    <location>
        <begin position="12"/>
        <end position="32"/>
    </location>
</feature>
<comment type="caution">
    <text evidence="3">The sequence shown here is derived from an EMBL/GenBank/DDBJ whole genome shotgun (WGS) entry which is preliminary data.</text>
</comment>
<evidence type="ECO:0000313" key="4">
    <source>
        <dbReference type="Proteomes" id="UP000670776"/>
    </source>
</evidence>
<dbReference type="InterPro" id="IPR053146">
    <property type="entry name" value="QDO-like"/>
</dbReference>
<dbReference type="InterPro" id="IPR014710">
    <property type="entry name" value="RmlC-like_jellyroll"/>
</dbReference>
<sequence length="232" mass="26597">MTTYIIKKITIYLLIAMTLYLVIGYLFHLLIFPENKPEVSKYFKPHDSFYSKIEGVKQQVEKQENGFVHCSAEIEPFAEGPPRHIHTSFDEVFEVVNGKLTIWVDGEVKYIVAGDKLVIPKGIPHKPYNETNERIQIKGTIAFPEKFAYHLPQVYGILEENPDLAYSSGMILQMALFNTAGFDSYLADGPPVLVQKVTGFFFTPLARLFGYKSYYPKYDISYQNNIKTNKSE</sequence>
<dbReference type="InterPro" id="IPR011051">
    <property type="entry name" value="RmlC_Cupin_sf"/>
</dbReference>
<name>A0ABS4BZC0_9FLAO</name>
<reference evidence="3 4" key="1">
    <citation type="submission" date="2021-04" db="EMBL/GenBank/DDBJ databases">
        <title>Mariniflexile gromovii gen. nov., sp. nov., a gliding bacterium isolated from the sea urchin Strongylocentrotus intermedius.</title>
        <authorList>
            <person name="Ko S."/>
            <person name="Le V."/>
            <person name="Ahn C.-Y."/>
            <person name="Oh H.-M."/>
        </authorList>
    </citation>
    <scope>NUCLEOTIDE SEQUENCE [LARGE SCALE GENOMIC DNA]</scope>
    <source>
        <strain evidence="3 4">KCTC 12570</strain>
    </source>
</reference>
<keyword evidence="1" id="KW-0472">Membrane</keyword>
<accession>A0ABS4BZC0</accession>
<organism evidence="3 4">
    <name type="scientific">Mariniflexile gromovii</name>
    <dbReference type="NCBI Taxonomy" id="362523"/>
    <lineage>
        <taxon>Bacteria</taxon>
        <taxon>Pseudomonadati</taxon>
        <taxon>Bacteroidota</taxon>
        <taxon>Flavobacteriia</taxon>
        <taxon>Flavobacteriales</taxon>
        <taxon>Flavobacteriaceae</taxon>
        <taxon>Mariniflexile</taxon>
    </lineage>
</organism>
<keyword evidence="1" id="KW-1133">Transmembrane helix</keyword>
<keyword evidence="4" id="KW-1185">Reference proteome</keyword>
<keyword evidence="1" id="KW-0812">Transmembrane</keyword>
<evidence type="ECO:0000259" key="2">
    <source>
        <dbReference type="Pfam" id="PF07883"/>
    </source>
</evidence>
<dbReference type="Proteomes" id="UP000670776">
    <property type="component" value="Unassembled WGS sequence"/>
</dbReference>
<dbReference type="EMBL" id="JAGJCB010000023">
    <property type="protein sequence ID" value="MBP0905440.1"/>
    <property type="molecule type" value="Genomic_DNA"/>
</dbReference>
<proteinExistence type="predicted"/>
<dbReference type="SUPFAM" id="SSF51182">
    <property type="entry name" value="RmlC-like cupins"/>
    <property type="match status" value="1"/>
</dbReference>
<dbReference type="InterPro" id="IPR013096">
    <property type="entry name" value="Cupin_2"/>
</dbReference>
<dbReference type="Gene3D" id="2.60.120.10">
    <property type="entry name" value="Jelly Rolls"/>
    <property type="match status" value="1"/>
</dbReference>
<protein>
    <submittedName>
        <fullName evidence="3">Cupin domain-containing protein</fullName>
    </submittedName>
</protein>
<dbReference type="Pfam" id="PF07883">
    <property type="entry name" value="Cupin_2"/>
    <property type="match status" value="1"/>
</dbReference>
<dbReference type="PANTHER" id="PTHR36440">
    <property type="entry name" value="PUTATIVE (AFU_ORTHOLOGUE AFUA_8G07350)-RELATED"/>
    <property type="match status" value="1"/>
</dbReference>
<feature type="domain" description="Cupin type-2" evidence="2">
    <location>
        <begin position="73"/>
        <end position="134"/>
    </location>
</feature>
<dbReference type="PANTHER" id="PTHR36440:SF1">
    <property type="entry name" value="PUTATIVE (AFU_ORTHOLOGUE AFUA_8G07350)-RELATED"/>
    <property type="match status" value="1"/>
</dbReference>
<evidence type="ECO:0000313" key="3">
    <source>
        <dbReference type="EMBL" id="MBP0905440.1"/>
    </source>
</evidence>
<evidence type="ECO:0000256" key="1">
    <source>
        <dbReference type="SAM" id="Phobius"/>
    </source>
</evidence>